<proteinExistence type="predicted"/>
<reference evidence="2" key="1">
    <citation type="submission" date="2021-09" db="EMBL/GenBank/DDBJ databases">
        <title>A high-quality genome of the endoparasitic fungus Hirsutella rhossiliensis with a comparison of Hirsutella genomes reveals transposable elements contributing to genome size variation.</title>
        <authorList>
            <person name="Lin R."/>
            <person name="Jiao Y."/>
            <person name="Sun X."/>
            <person name="Ling J."/>
            <person name="Xie B."/>
            <person name="Cheng X."/>
        </authorList>
    </citation>
    <scope>NUCLEOTIDE SEQUENCE</scope>
    <source>
        <strain evidence="2">HR02</strain>
    </source>
</reference>
<feature type="transmembrane region" description="Helical" evidence="1">
    <location>
        <begin position="12"/>
        <end position="30"/>
    </location>
</feature>
<comment type="caution">
    <text evidence="2">The sequence shown here is derived from an EMBL/GenBank/DDBJ whole genome shotgun (WGS) entry which is preliminary data.</text>
</comment>
<organism evidence="2 3">
    <name type="scientific">Hirsutella rhossiliensis</name>
    <dbReference type="NCBI Taxonomy" id="111463"/>
    <lineage>
        <taxon>Eukaryota</taxon>
        <taxon>Fungi</taxon>
        <taxon>Dikarya</taxon>
        <taxon>Ascomycota</taxon>
        <taxon>Pezizomycotina</taxon>
        <taxon>Sordariomycetes</taxon>
        <taxon>Hypocreomycetidae</taxon>
        <taxon>Hypocreales</taxon>
        <taxon>Ophiocordycipitaceae</taxon>
        <taxon>Hirsutella</taxon>
    </lineage>
</organism>
<keyword evidence="3" id="KW-1185">Reference proteome</keyword>
<evidence type="ECO:0000313" key="2">
    <source>
        <dbReference type="EMBL" id="KAH0965663.1"/>
    </source>
</evidence>
<gene>
    <name evidence="2" type="ORF">HRG_03679</name>
</gene>
<dbReference type="EMBL" id="JAIZPD010000003">
    <property type="protein sequence ID" value="KAH0965663.1"/>
    <property type="molecule type" value="Genomic_DNA"/>
</dbReference>
<dbReference type="GeneID" id="68352808"/>
<accession>A0A9P8N033</accession>
<dbReference type="AlphaFoldDB" id="A0A9P8N033"/>
<keyword evidence="1" id="KW-0812">Transmembrane</keyword>
<evidence type="ECO:0000313" key="3">
    <source>
        <dbReference type="Proteomes" id="UP000824596"/>
    </source>
</evidence>
<evidence type="ECO:0000256" key="1">
    <source>
        <dbReference type="SAM" id="Phobius"/>
    </source>
</evidence>
<protein>
    <submittedName>
        <fullName evidence="2">Uncharacterized protein</fullName>
    </submittedName>
</protein>
<dbReference type="OrthoDB" id="2555959at2759"/>
<dbReference type="Proteomes" id="UP000824596">
    <property type="component" value="Unassembled WGS sequence"/>
</dbReference>
<keyword evidence="1" id="KW-0472">Membrane</keyword>
<keyword evidence="1" id="KW-1133">Transmembrane helix</keyword>
<sequence length="66" mass="7284">MLSTFKNLSPKLRLGVGVGVIAWGLAGLYLSDRAEEKFGLTPSDQDKELLRKWTPRVIAVDKPDGK</sequence>
<dbReference type="RefSeq" id="XP_044723176.1">
    <property type="nucleotide sequence ID" value="XM_044862150.1"/>
</dbReference>
<name>A0A9P8N033_9HYPO</name>